<sequence length="126" mass="13892">VLSVCVEEDNIVNYVTNVLQNPELADLPGAEELLTHKFNTLFSQGSYTEAAKVAASAPKGVLRTAETIRRFQAVPAQGGQPSPLLQYFGVLLDRGQLNKLESVELCRPVLQQGRTQLLEKWLKGEK</sequence>
<dbReference type="InterPro" id="IPR012331">
    <property type="entry name" value="Clathrin_H-chain_linker"/>
</dbReference>
<keyword evidence="3" id="KW-1185">Reference proteome</keyword>
<protein>
    <recommendedName>
        <fullName evidence="1">Clathrin heavy chain linker core motif domain-containing protein</fullName>
    </recommendedName>
</protein>
<feature type="non-terminal residue" evidence="2">
    <location>
        <position position="1"/>
    </location>
</feature>
<feature type="non-terminal residue" evidence="2">
    <location>
        <position position="126"/>
    </location>
</feature>
<dbReference type="PANTHER" id="PTHR10292">
    <property type="entry name" value="CLATHRIN HEAVY CHAIN RELATED"/>
    <property type="match status" value="1"/>
</dbReference>
<dbReference type="InterPro" id="IPR015348">
    <property type="entry name" value="Clathrin_H-chain_linker_core"/>
</dbReference>
<feature type="domain" description="Clathrin heavy chain linker core motif" evidence="1">
    <location>
        <begin position="8"/>
        <end position="25"/>
    </location>
</feature>
<dbReference type="Pfam" id="PF09268">
    <property type="entry name" value="Clathrin-link"/>
    <property type="match status" value="1"/>
</dbReference>
<accession>A0ABD0QMC2</accession>
<name>A0ABD0QMC2_CIRMR</name>
<dbReference type="SUPFAM" id="SSF48371">
    <property type="entry name" value="ARM repeat"/>
    <property type="match status" value="1"/>
</dbReference>
<evidence type="ECO:0000259" key="1">
    <source>
        <dbReference type="Pfam" id="PF09268"/>
    </source>
</evidence>
<organism evidence="2 3">
    <name type="scientific">Cirrhinus mrigala</name>
    <name type="common">Mrigala</name>
    <dbReference type="NCBI Taxonomy" id="683832"/>
    <lineage>
        <taxon>Eukaryota</taxon>
        <taxon>Metazoa</taxon>
        <taxon>Chordata</taxon>
        <taxon>Craniata</taxon>
        <taxon>Vertebrata</taxon>
        <taxon>Euteleostomi</taxon>
        <taxon>Actinopterygii</taxon>
        <taxon>Neopterygii</taxon>
        <taxon>Teleostei</taxon>
        <taxon>Ostariophysi</taxon>
        <taxon>Cypriniformes</taxon>
        <taxon>Cyprinidae</taxon>
        <taxon>Labeoninae</taxon>
        <taxon>Labeonini</taxon>
        <taxon>Cirrhinus</taxon>
    </lineage>
</organism>
<reference evidence="2 3" key="1">
    <citation type="submission" date="2024-05" db="EMBL/GenBank/DDBJ databases">
        <title>Genome sequencing and assembly of Indian major carp, Cirrhinus mrigala (Hamilton, 1822).</title>
        <authorList>
            <person name="Mohindra V."/>
            <person name="Chowdhury L.M."/>
            <person name="Lal K."/>
            <person name="Jena J.K."/>
        </authorList>
    </citation>
    <scope>NUCLEOTIDE SEQUENCE [LARGE SCALE GENOMIC DNA]</scope>
    <source>
        <strain evidence="2">CM1030</strain>
        <tissue evidence="2">Blood</tissue>
    </source>
</reference>
<dbReference type="Pfam" id="PF13838">
    <property type="entry name" value="Clathrin_H_link"/>
    <property type="match status" value="1"/>
</dbReference>
<dbReference type="PANTHER" id="PTHR10292:SF6">
    <property type="entry name" value="CLATHRIN HEAVY CHAIN 2"/>
    <property type="match status" value="1"/>
</dbReference>
<comment type="caution">
    <text evidence="2">The sequence shown here is derived from an EMBL/GenBank/DDBJ whole genome shotgun (WGS) entry which is preliminary data.</text>
</comment>
<dbReference type="InterPro" id="IPR016024">
    <property type="entry name" value="ARM-type_fold"/>
</dbReference>
<dbReference type="Proteomes" id="UP001529510">
    <property type="component" value="Unassembled WGS sequence"/>
</dbReference>
<evidence type="ECO:0000313" key="2">
    <source>
        <dbReference type="EMBL" id="KAL0187384.1"/>
    </source>
</evidence>
<gene>
    <name evidence="2" type="ORF">M9458_019054</name>
</gene>
<dbReference type="AlphaFoldDB" id="A0ABD0QMC2"/>
<dbReference type="EMBL" id="JAMKFB020000008">
    <property type="protein sequence ID" value="KAL0187384.1"/>
    <property type="molecule type" value="Genomic_DNA"/>
</dbReference>
<evidence type="ECO:0000313" key="3">
    <source>
        <dbReference type="Proteomes" id="UP001529510"/>
    </source>
</evidence>
<dbReference type="Gene3D" id="1.25.40.30">
    <property type="match status" value="1"/>
</dbReference>
<proteinExistence type="predicted"/>